<dbReference type="Proteomes" id="UP000027265">
    <property type="component" value="Unassembled WGS sequence"/>
</dbReference>
<accession>A0A067PY36</accession>
<evidence type="ECO:0000256" key="1">
    <source>
        <dbReference type="ARBA" id="ARBA00004123"/>
    </source>
</evidence>
<dbReference type="InterPro" id="IPR038753">
    <property type="entry name" value="NFKBIL1"/>
</dbReference>
<dbReference type="AlphaFoldDB" id="A0A067PY36"/>
<feature type="compositionally biased region" description="Basic and acidic residues" evidence="6">
    <location>
        <begin position="7"/>
        <end position="20"/>
    </location>
</feature>
<organism evidence="7 8">
    <name type="scientific">Jaapia argillacea MUCL 33604</name>
    <dbReference type="NCBI Taxonomy" id="933084"/>
    <lineage>
        <taxon>Eukaryota</taxon>
        <taxon>Fungi</taxon>
        <taxon>Dikarya</taxon>
        <taxon>Basidiomycota</taxon>
        <taxon>Agaricomycotina</taxon>
        <taxon>Agaricomycetes</taxon>
        <taxon>Agaricomycetidae</taxon>
        <taxon>Jaapiales</taxon>
        <taxon>Jaapiaceae</taxon>
        <taxon>Jaapia</taxon>
    </lineage>
</organism>
<feature type="region of interest" description="Disordered" evidence="6">
    <location>
        <begin position="1"/>
        <end position="107"/>
    </location>
</feature>
<feature type="region of interest" description="Disordered" evidence="6">
    <location>
        <begin position="192"/>
        <end position="233"/>
    </location>
</feature>
<evidence type="ECO:0000256" key="6">
    <source>
        <dbReference type="SAM" id="MobiDB-lite"/>
    </source>
</evidence>
<dbReference type="HOGENOM" id="CLU_074886_0_0_1"/>
<dbReference type="InParanoid" id="A0A067PY36"/>
<keyword evidence="5" id="KW-0539">Nucleus</keyword>
<evidence type="ECO:0000256" key="4">
    <source>
        <dbReference type="ARBA" id="ARBA00023043"/>
    </source>
</evidence>
<feature type="compositionally biased region" description="Basic residues" evidence="6">
    <location>
        <begin position="21"/>
        <end position="31"/>
    </location>
</feature>
<evidence type="ECO:0000313" key="7">
    <source>
        <dbReference type="EMBL" id="KDQ55251.1"/>
    </source>
</evidence>
<sequence>MTSGKLHMKETPSERAEKDLRKARKAARRAAKKAERYRGGDSISDEDSRDSYDGSTGTSRKRRRTDRHHPPSNSYQWTESDTEYGPPPPSTSTSQAQKPDYEPMRAELEEERFREKIWDAVEDDGFYASSSRLDSVEAELNSYSHVPNRWRTSSGSAGGKGVDVNPDQMDDEEYAEWIRAGMHRKKNPEYYEEQARKHAERQARTARDKAIREETKRLGREAEEERKRKRVERELRKTDDAKERYENGWKSLLAQTRGERLTFCDIPWPVVPANTKSKASLSTDDLTADRISSFLFSALLKPVGEEPPKTKKEILRETLLRFHPDKFEGRVLGWVLESERVKVMEGVGQVARALNGLSASTSAET</sequence>
<protein>
    <submittedName>
        <fullName evidence="7">Uncharacterized protein</fullName>
    </submittedName>
</protein>
<dbReference type="PANTHER" id="PTHR15263:SF1">
    <property type="entry name" value="NF-KAPPA-B INHIBITOR-LIKE PROTEIN 1"/>
    <property type="match status" value="1"/>
</dbReference>
<evidence type="ECO:0000256" key="3">
    <source>
        <dbReference type="ARBA" id="ARBA00022737"/>
    </source>
</evidence>
<dbReference type="GO" id="GO:0043124">
    <property type="term" value="P:negative regulation of canonical NF-kappaB signal transduction"/>
    <property type="evidence" value="ECO:0007669"/>
    <property type="project" value="InterPro"/>
</dbReference>
<keyword evidence="3" id="KW-0677">Repeat</keyword>
<feature type="region of interest" description="Disordered" evidence="6">
    <location>
        <begin position="146"/>
        <end position="168"/>
    </location>
</feature>
<dbReference type="PANTHER" id="PTHR15263">
    <property type="entry name" value="I-KAPPA-B-LIKE PROTEIN IKBL"/>
    <property type="match status" value="1"/>
</dbReference>
<keyword evidence="4" id="KW-0040">ANK repeat</keyword>
<name>A0A067PY36_9AGAM</name>
<dbReference type="GO" id="GO:0005634">
    <property type="term" value="C:nucleus"/>
    <property type="evidence" value="ECO:0007669"/>
    <property type="project" value="UniProtKB-SubCell"/>
</dbReference>
<keyword evidence="2" id="KW-0597">Phosphoprotein</keyword>
<comment type="subcellular location">
    <subcellularLocation>
        <location evidence="1">Nucleus</location>
    </subcellularLocation>
</comment>
<evidence type="ECO:0000313" key="8">
    <source>
        <dbReference type="Proteomes" id="UP000027265"/>
    </source>
</evidence>
<dbReference type="STRING" id="933084.A0A067PY36"/>
<keyword evidence="8" id="KW-1185">Reference proteome</keyword>
<feature type="compositionally biased region" description="Polar residues" evidence="6">
    <location>
        <begin position="146"/>
        <end position="155"/>
    </location>
</feature>
<evidence type="ECO:0000256" key="5">
    <source>
        <dbReference type="ARBA" id="ARBA00023242"/>
    </source>
</evidence>
<reference evidence="8" key="1">
    <citation type="journal article" date="2014" name="Proc. Natl. Acad. Sci. U.S.A.">
        <title>Extensive sampling of basidiomycete genomes demonstrates inadequacy of the white-rot/brown-rot paradigm for wood decay fungi.</title>
        <authorList>
            <person name="Riley R."/>
            <person name="Salamov A.A."/>
            <person name="Brown D.W."/>
            <person name="Nagy L.G."/>
            <person name="Floudas D."/>
            <person name="Held B.W."/>
            <person name="Levasseur A."/>
            <person name="Lombard V."/>
            <person name="Morin E."/>
            <person name="Otillar R."/>
            <person name="Lindquist E.A."/>
            <person name="Sun H."/>
            <person name="LaButti K.M."/>
            <person name="Schmutz J."/>
            <person name="Jabbour D."/>
            <person name="Luo H."/>
            <person name="Baker S.E."/>
            <person name="Pisabarro A.G."/>
            <person name="Walton J.D."/>
            <person name="Blanchette R.A."/>
            <person name="Henrissat B."/>
            <person name="Martin F."/>
            <person name="Cullen D."/>
            <person name="Hibbett D.S."/>
            <person name="Grigoriev I.V."/>
        </authorList>
    </citation>
    <scope>NUCLEOTIDE SEQUENCE [LARGE SCALE GENOMIC DNA]</scope>
    <source>
        <strain evidence="8">MUCL 33604</strain>
    </source>
</reference>
<dbReference type="EMBL" id="KL197726">
    <property type="protein sequence ID" value="KDQ55251.1"/>
    <property type="molecule type" value="Genomic_DNA"/>
</dbReference>
<gene>
    <name evidence="7" type="ORF">JAAARDRAFT_134151</name>
</gene>
<proteinExistence type="predicted"/>
<evidence type="ECO:0000256" key="2">
    <source>
        <dbReference type="ARBA" id="ARBA00022553"/>
    </source>
</evidence>
<dbReference type="OrthoDB" id="412109at2759"/>